<dbReference type="GO" id="GO:0005543">
    <property type="term" value="F:phospholipid binding"/>
    <property type="evidence" value="ECO:0007669"/>
    <property type="project" value="TreeGrafter"/>
</dbReference>
<proteinExistence type="predicted"/>
<dbReference type="Gramene" id="rna-AYBTSS11_LOCUS23197">
    <property type="protein sequence ID" value="CAJ1971198.1"/>
    <property type="gene ID" value="gene-AYBTSS11_LOCUS23197"/>
</dbReference>
<dbReference type="AlphaFoldDB" id="A0AA86VRZ5"/>
<evidence type="ECO:0000313" key="3">
    <source>
        <dbReference type="Proteomes" id="UP001189624"/>
    </source>
</evidence>
<dbReference type="GO" id="GO:0009706">
    <property type="term" value="C:chloroplast inner membrane"/>
    <property type="evidence" value="ECO:0007669"/>
    <property type="project" value="TreeGrafter"/>
</dbReference>
<name>A0AA86VRZ5_9FABA</name>
<gene>
    <name evidence="2" type="ORF">AYBTSS11_LOCUS23197</name>
</gene>
<dbReference type="EMBL" id="OY731405">
    <property type="protein sequence ID" value="CAJ1971198.1"/>
    <property type="molecule type" value="Genomic_DNA"/>
</dbReference>
<feature type="region of interest" description="Disordered" evidence="1">
    <location>
        <begin position="1"/>
        <end position="22"/>
    </location>
</feature>
<keyword evidence="3" id="KW-1185">Reference proteome</keyword>
<dbReference type="InterPro" id="IPR039342">
    <property type="entry name" value="TGD2-like"/>
</dbReference>
<organism evidence="2 3">
    <name type="scientific">Sphenostylis stenocarpa</name>
    <dbReference type="NCBI Taxonomy" id="92480"/>
    <lineage>
        <taxon>Eukaryota</taxon>
        <taxon>Viridiplantae</taxon>
        <taxon>Streptophyta</taxon>
        <taxon>Embryophyta</taxon>
        <taxon>Tracheophyta</taxon>
        <taxon>Spermatophyta</taxon>
        <taxon>Magnoliopsida</taxon>
        <taxon>eudicotyledons</taxon>
        <taxon>Gunneridae</taxon>
        <taxon>Pentapetalae</taxon>
        <taxon>rosids</taxon>
        <taxon>fabids</taxon>
        <taxon>Fabales</taxon>
        <taxon>Fabaceae</taxon>
        <taxon>Papilionoideae</taxon>
        <taxon>50 kb inversion clade</taxon>
        <taxon>NPAAA clade</taxon>
        <taxon>indigoferoid/millettioid clade</taxon>
        <taxon>Phaseoleae</taxon>
        <taxon>Sphenostylis</taxon>
    </lineage>
</organism>
<dbReference type="PANTHER" id="PTHR34675">
    <property type="entry name" value="PROTEIN TRIGALACTOSYLDIACYLGLYCEROL 2, CHLOROPLASTIC"/>
    <property type="match status" value="1"/>
</dbReference>
<dbReference type="PANTHER" id="PTHR34675:SF3">
    <property type="entry name" value="ABC-TYPE TRANSPORT SYSTEM PROTEIN"/>
    <property type="match status" value="1"/>
</dbReference>
<sequence>METKIDIPPGDPIPTPSVGPLDQDCSKEGLIVCDREKINGQQGTSLDTLVRICTRLGSSLEEIGIINSYSLAERIKAMAEDVHPLLAEVRGSGLIRELENLTQNLTQASDDLRRVHASIMTPENTELIHRSINTLSFTLQNIEVLLTYGTDLYVNDLVFHDIVIHSSVLHVLVLMVETLCLQKKIKLLVRLSTFKVVLVDEAFS</sequence>
<reference evidence="2" key="1">
    <citation type="submission" date="2023-10" db="EMBL/GenBank/DDBJ databases">
        <authorList>
            <person name="Domelevo Entfellner J.-B."/>
        </authorList>
    </citation>
    <scope>NUCLEOTIDE SEQUENCE</scope>
</reference>
<accession>A0AA86VRZ5</accession>
<evidence type="ECO:0000256" key="1">
    <source>
        <dbReference type="SAM" id="MobiDB-lite"/>
    </source>
</evidence>
<evidence type="ECO:0000313" key="2">
    <source>
        <dbReference type="EMBL" id="CAJ1971198.1"/>
    </source>
</evidence>
<protein>
    <submittedName>
        <fullName evidence="2">Uncharacterized protein</fullName>
    </submittedName>
</protein>
<dbReference type="GO" id="GO:0005319">
    <property type="term" value="F:lipid transporter activity"/>
    <property type="evidence" value="ECO:0007669"/>
    <property type="project" value="TreeGrafter"/>
</dbReference>
<dbReference type="Proteomes" id="UP001189624">
    <property type="component" value="Chromosome 8"/>
</dbReference>